<dbReference type="InterPro" id="IPR015915">
    <property type="entry name" value="Kelch-typ_b-propeller"/>
</dbReference>
<dbReference type="PANTHER" id="PTHR47435">
    <property type="entry name" value="KELCH REPEAT PROTEIN (AFU_ORTHOLOGUE AFUA_5G12780)"/>
    <property type="match status" value="1"/>
</dbReference>
<keyword evidence="1" id="KW-0677">Repeat</keyword>
<dbReference type="Proteomes" id="UP000241769">
    <property type="component" value="Unassembled WGS sequence"/>
</dbReference>
<dbReference type="PANTHER" id="PTHR47435:SF4">
    <property type="entry name" value="KELCH REPEAT PROTEIN (AFU_ORTHOLOGUE AFUA_5G12780)"/>
    <property type="match status" value="1"/>
</dbReference>
<dbReference type="Gene3D" id="2.120.10.80">
    <property type="entry name" value="Kelch-type beta propeller"/>
    <property type="match status" value="2"/>
</dbReference>
<dbReference type="AlphaFoldDB" id="A0A2P6NHI4"/>
<comment type="caution">
    <text evidence="3">The sequence shown here is derived from an EMBL/GenBank/DDBJ whole genome shotgun (WGS) entry which is preliminary data.</text>
</comment>
<reference evidence="3 4" key="1">
    <citation type="journal article" date="2018" name="Genome Biol. Evol.">
        <title>Multiple Roots of Fruiting Body Formation in Amoebozoa.</title>
        <authorList>
            <person name="Hillmann F."/>
            <person name="Forbes G."/>
            <person name="Novohradska S."/>
            <person name="Ferling I."/>
            <person name="Riege K."/>
            <person name="Groth M."/>
            <person name="Westermann M."/>
            <person name="Marz M."/>
            <person name="Spaller T."/>
            <person name="Winckler T."/>
            <person name="Schaap P."/>
            <person name="Glockner G."/>
        </authorList>
    </citation>
    <scope>NUCLEOTIDE SEQUENCE [LARGE SCALE GENOMIC DNA]</scope>
    <source>
        <strain evidence="3 4">Jena</strain>
    </source>
</reference>
<name>A0A2P6NHI4_9EUKA</name>
<dbReference type="GO" id="GO:0019760">
    <property type="term" value="P:glucosinolate metabolic process"/>
    <property type="evidence" value="ECO:0007669"/>
    <property type="project" value="UniProtKB-ARBA"/>
</dbReference>
<dbReference type="OrthoDB" id="10250130at2759"/>
<evidence type="ECO:0000256" key="2">
    <source>
        <dbReference type="ARBA" id="ARBA00023004"/>
    </source>
</evidence>
<sequence>MTRGAWSKVPLKDESLIARSSQCLAVLDDGHAVIFSGEHLPRTPIDNITYDVDLSNGQVKQISGDAPVPRVGASIAADGDRFYLWGGRGGTAMEPLTGEDLGVWTLKKDESWQKLPAAGGSQPEPKSYHCANVVDHRLFIHAGCPTKGRSAQLHSYDPKDNAWTQLADAPAPGRGGTVLAASIHAGRNVLIRWGGFAGFELGADNSLDVYDVSSNEWNTFHPSPDPLHGLPGPRSVHGFVGITEGPVSAVLFYGEREASALGHAGAGAFWDDVWALHWDEKQEGETGGYSWRRVEVEGERPEQRGWFASTGYKDGIVMHGGLLSDNTRSDELWVLKLSQ</sequence>
<keyword evidence="4" id="KW-1185">Reference proteome</keyword>
<dbReference type="Pfam" id="PF24681">
    <property type="entry name" value="Kelch_KLHDC2_KLHL20_DRC7"/>
    <property type="match status" value="1"/>
</dbReference>
<proteinExistence type="predicted"/>
<dbReference type="STRING" id="1890364.A0A2P6NHI4"/>
<evidence type="ECO:0000313" key="4">
    <source>
        <dbReference type="Proteomes" id="UP000241769"/>
    </source>
</evidence>
<evidence type="ECO:0000256" key="1">
    <source>
        <dbReference type="ARBA" id="ARBA00022737"/>
    </source>
</evidence>
<evidence type="ECO:0000313" key="3">
    <source>
        <dbReference type="EMBL" id="PRP83401.1"/>
    </source>
</evidence>
<dbReference type="SUPFAM" id="SSF117281">
    <property type="entry name" value="Kelch motif"/>
    <property type="match status" value="1"/>
</dbReference>
<protein>
    <recommendedName>
        <fullName evidence="5">Kelch repeat-containing protein</fullName>
    </recommendedName>
</protein>
<gene>
    <name evidence="3" type="ORF">PROFUN_09429</name>
</gene>
<accession>A0A2P6NHI4</accession>
<evidence type="ECO:0008006" key="5">
    <source>
        <dbReference type="Google" id="ProtNLM"/>
    </source>
</evidence>
<organism evidence="3 4">
    <name type="scientific">Planoprotostelium fungivorum</name>
    <dbReference type="NCBI Taxonomy" id="1890364"/>
    <lineage>
        <taxon>Eukaryota</taxon>
        <taxon>Amoebozoa</taxon>
        <taxon>Evosea</taxon>
        <taxon>Variosea</taxon>
        <taxon>Cavosteliida</taxon>
        <taxon>Cavosteliaceae</taxon>
        <taxon>Planoprotostelium</taxon>
    </lineage>
</organism>
<keyword evidence="2" id="KW-0408">Iron</keyword>
<dbReference type="InParanoid" id="A0A2P6NHI4"/>
<dbReference type="EMBL" id="MDYQ01000083">
    <property type="protein sequence ID" value="PRP83401.1"/>
    <property type="molecule type" value="Genomic_DNA"/>
</dbReference>